<dbReference type="InterPro" id="IPR029016">
    <property type="entry name" value="GAF-like_dom_sf"/>
</dbReference>
<dbReference type="Gene3D" id="3.30.450.40">
    <property type="match status" value="2"/>
</dbReference>
<evidence type="ECO:0008006" key="6">
    <source>
        <dbReference type="Google" id="ProtNLM"/>
    </source>
</evidence>
<sequence length="958" mass="103700">MRRTRSRLSLPARKGRFDPFRRTFIFFLLLAAGAVAVLSVLDGRAVARQEEIVNDQQFLSATLARLAAEDRFSSVDASAGFLLNHVFSRTLDGTMTVAEAQNYLQPMVYNMPEVLGFYFLPNVPGKDFPPVTAFRSTPAGNDGRVFAASTADRLGPGLFSQDDAVALSGSVMVTPQQRMALFCHGFSGGGSLRGVLLTVVDLSAVLSRYVVPTARGRSGFSMVLSGDGTPVWFNDPSQRGPEGSFGRESPELESVRSLVSGAVSGKSSLEIPGAKGGSRLLVAWNTLRMGGKRLAVVLASPAEEAEAALSGLRTQRNLLLGSLLLLVVLGSAFFTGKQRQEEIKRREAGFRAVFDNASSGIAILSGEGRFLSCNATWETMTGLSQERLRQKTIFDLAAPGQGRDELSRILGENGGSRRAEARFSRADGVSFWGDVTLTPMDADPSLPPGALLALITDISGMKRAEDLLKQNAATLEAQKAELEKLASDQGMLLDLFALFAEAESPREIHRALFASLPVIITFRNLFLCVREPGKDGRYTTLDAMNEVERSGQAGFGSEGKGIVGYVLRTGKAYIAGDLAMDPYYVSHSEEARSLVAVPISYKGKDWGVLCLDSAVRYAFGVRERDLLGLVGFYVALHLEEVEARVELGKKAKQLGFLHRVVQHFAAERTNEDLSRRIVDILGAELGFPLVGILAPGGEDGENMTLLAGHPGDTGGDDMMSRFASRARDALRTGLPVAGGENERPGTLAVPLSFNGTVFAVLAAWNERGFTPSEKDLLEITAEHGATFWVLNNLLAERRHEALIDPLTQVWNRRYIMRRLEEENSRISRNGSRGAVVLVDLGDFKSINDRFGHVAGDEVLRETASLMSKNLRTCDMIGRYGGDEFLLYLPDVTVDQAAAAMLRMEDRVAGLKIPGVNAAVVLDYGIASCPGDGNDLVEAIGVADARMYENKARRKAETA</sequence>
<dbReference type="SUPFAM" id="SSF55781">
    <property type="entry name" value="GAF domain-like"/>
    <property type="match status" value="2"/>
</dbReference>
<evidence type="ECO:0000259" key="2">
    <source>
        <dbReference type="PROSITE" id="PS50112"/>
    </source>
</evidence>
<dbReference type="Pfam" id="PF13185">
    <property type="entry name" value="GAF_2"/>
    <property type="match status" value="1"/>
</dbReference>
<dbReference type="Pfam" id="PF00989">
    <property type="entry name" value="PAS"/>
    <property type="match status" value="1"/>
</dbReference>
<evidence type="ECO:0000313" key="5">
    <source>
        <dbReference type="EMBL" id="MPL99233.1"/>
    </source>
</evidence>
<dbReference type="GO" id="GO:0006355">
    <property type="term" value="P:regulation of DNA-templated transcription"/>
    <property type="evidence" value="ECO:0007669"/>
    <property type="project" value="InterPro"/>
</dbReference>
<dbReference type="InterPro" id="IPR029787">
    <property type="entry name" value="Nucleotide_cyclase"/>
</dbReference>
<gene>
    <name evidence="5" type="ORF">SDC9_45450</name>
</gene>
<feature type="domain" description="PAC" evidence="3">
    <location>
        <begin position="417"/>
        <end position="470"/>
    </location>
</feature>
<keyword evidence="1" id="KW-0175">Coiled coil</keyword>
<dbReference type="NCBIfam" id="TIGR00254">
    <property type="entry name" value="GGDEF"/>
    <property type="match status" value="1"/>
</dbReference>
<dbReference type="PROSITE" id="PS50113">
    <property type="entry name" value="PAC"/>
    <property type="match status" value="1"/>
</dbReference>
<evidence type="ECO:0000256" key="1">
    <source>
        <dbReference type="SAM" id="Coils"/>
    </source>
</evidence>
<dbReference type="NCBIfam" id="TIGR00229">
    <property type="entry name" value="sensory_box"/>
    <property type="match status" value="1"/>
</dbReference>
<comment type="caution">
    <text evidence="5">The sequence shown here is derived from an EMBL/GenBank/DDBJ whole genome shotgun (WGS) entry which is preliminary data.</text>
</comment>
<dbReference type="InterPro" id="IPR050469">
    <property type="entry name" value="Diguanylate_Cyclase"/>
</dbReference>
<protein>
    <recommendedName>
        <fullName evidence="6">GGDEF domain-containing protein</fullName>
    </recommendedName>
</protein>
<dbReference type="SMART" id="SM00065">
    <property type="entry name" value="GAF"/>
    <property type="match status" value="1"/>
</dbReference>
<dbReference type="Pfam" id="PF00990">
    <property type="entry name" value="GGDEF"/>
    <property type="match status" value="1"/>
</dbReference>
<dbReference type="PANTHER" id="PTHR45138:SF9">
    <property type="entry name" value="DIGUANYLATE CYCLASE DGCM-RELATED"/>
    <property type="match status" value="1"/>
</dbReference>
<evidence type="ECO:0000259" key="4">
    <source>
        <dbReference type="PROSITE" id="PS50887"/>
    </source>
</evidence>
<dbReference type="InterPro" id="IPR013767">
    <property type="entry name" value="PAS_fold"/>
</dbReference>
<reference evidence="5" key="1">
    <citation type="submission" date="2019-08" db="EMBL/GenBank/DDBJ databases">
        <authorList>
            <person name="Kucharzyk K."/>
            <person name="Murdoch R.W."/>
            <person name="Higgins S."/>
            <person name="Loffler F."/>
        </authorList>
    </citation>
    <scope>NUCLEOTIDE SEQUENCE</scope>
</reference>
<dbReference type="PANTHER" id="PTHR45138">
    <property type="entry name" value="REGULATORY COMPONENTS OF SENSORY TRANSDUCTION SYSTEM"/>
    <property type="match status" value="1"/>
</dbReference>
<dbReference type="SMART" id="SM00267">
    <property type="entry name" value="GGDEF"/>
    <property type="match status" value="1"/>
</dbReference>
<dbReference type="InterPro" id="IPR000160">
    <property type="entry name" value="GGDEF_dom"/>
</dbReference>
<dbReference type="InterPro" id="IPR003018">
    <property type="entry name" value="GAF"/>
</dbReference>
<accession>A0A644W9X7</accession>
<dbReference type="SMART" id="SM00091">
    <property type="entry name" value="PAS"/>
    <property type="match status" value="1"/>
</dbReference>
<organism evidence="5">
    <name type="scientific">bioreactor metagenome</name>
    <dbReference type="NCBI Taxonomy" id="1076179"/>
    <lineage>
        <taxon>unclassified sequences</taxon>
        <taxon>metagenomes</taxon>
        <taxon>ecological metagenomes</taxon>
    </lineage>
</organism>
<dbReference type="InterPro" id="IPR000014">
    <property type="entry name" value="PAS"/>
</dbReference>
<dbReference type="InterPro" id="IPR000700">
    <property type="entry name" value="PAS-assoc_C"/>
</dbReference>
<dbReference type="GO" id="GO:0052621">
    <property type="term" value="F:diguanylate cyclase activity"/>
    <property type="evidence" value="ECO:0007669"/>
    <property type="project" value="TreeGrafter"/>
</dbReference>
<feature type="domain" description="GGDEF" evidence="4">
    <location>
        <begin position="831"/>
        <end position="958"/>
    </location>
</feature>
<dbReference type="InterPro" id="IPR035965">
    <property type="entry name" value="PAS-like_dom_sf"/>
</dbReference>
<evidence type="ECO:0000259" key="3">
    <source>
        <dbReference type="PROSITE" id="PS50113"/>
    </source>
</evidence>
<proteinExistence type="predicted"/>
<dbReference type="EMBL" id="VSSQ01000654">
    <property type="protein sequence ID" value="MPL99233.1"/>
    <property type="molecule type" value="Genomic_DNA"/>
</dbReference>
<dbReference type="SUPFAM" id="SSF55785">
    <property type="entry name" value="PYP-like sensor domain (PAS domain)"/>
    <property type="match status" value="1"/>
</dbReference>
<feature type="coiled-coil region" evidence="1">
    <location>
        <begin position="461"/>
        <end position="488"/>
    </location>
</feature>
<dbReference type="PROSITE" id="PS50887">
    <property type="entry name" value="GGDEF"/>
    <property type="match status" value="1"/>
</dbReference>
<dbReference type="CDD" id="cd00130">
    <property type="entry name" value="PAS"/>
    <property type="match status" value="1"/>
</dbReference>
<dbReference type="Gene3D" id="3.30.70.270">
    <property type="match status" value="1"/>
</dbReference>
<dbReference type="CDD" id="cd01949">
    <property type="entry name" value="GGDEF"/>
    <property type="match status" value="1"/>
</dbReference>
<dbReference type="PROSITE" id="PS50112">
    <property type="entry name" value="PAS"/>
    <property type="match status" value="1"/>
</dbReference>
<name>A0A644W9X7_9ZZZZ</name>
<dbReference type="InterPro" id="IPR043128">
    <property type="entry name" value="Rev_trsase/Diguanyl_cyclase"/>
</dbReference>
<dbReference type="Gene3D" id="3.30.450.20">
    <property type="entry name" value="PAS domain"/>
    <property type="match status" value="1"/>
</dbReference>
<dbReference type="AlphaFoldDB" id="A0A644W9X7"/>
<dbReference type="SUPFAM" id="SSF55073">
    <property type="entry name" value="Nucleotide cyclase"/>
    <property type="match status" value="1"/>
</dbReference>
<feature type="domain" description="PAS" evidence="2">
    <location>
        <begin position="346"/>
        <end position="399"/>
    </location>
</feature>